<reference evidence="1 2" key="1">
    <citation type="submission" date="2023-09" db="EMBL/GenBank/DDBJ databases">
        <title>Microbacterium fusihabitans sp. nov., Microbacterium phycihabitans sp. nov., and Microbacterium cervinum sp. nov., isolated from dried seaweeds of beach.</title>
        <authorList>
            <person name="Lee S.D."/>
        </authorList>
    </citation>
    <scope>NUCLEOTIDE SEQUENCE [LARGE SCALE GENOMIC DNA]</scope>
    <source>
        <strain evidence="1 2">KSW4-17</strain>
    </source>
</reference>
<organism evidence="1 2">
    <name type="scientific">Microbacterium galbum</name>
    <dbReference type="NCBI Taxonomy" id="3075994"/>
    <lineage>
        <taxon>Bacteria</taxon>
        <taxon>Bacillati</taxon>
        <taxon>Actinomycetota</taxon>
        <taxon>Actinomycetes</taxon>
        <taxon>Micrococcales</taxon>
        <taxon>Microbacteriaceae</taxon>
        <taxon>Microbacterium</taxon>
    </lineage>
</organism>
<evidence type="ECO:0000313" key="2">
    <source>
        <dbReference type="Proteomes" id="UP001263371"/>
    </source>
</evidence>
<proteinExistence type="predicted"/>
<protein>
    <recommendedName>
        <fullName evidence="3">Phosphodiesterase</fullName>
    </recommendedName>
</protein>
<gene>
    <name evidence="1" type="ORF">RWH45_12445</name>
</gene>
<accession>A0ABU3T9T9</accession>
<dbReference type="SUPFAM" id="SSF56634">
    <property type="entry name" value="Heme-dependent catalase-like"/>
    <property type="match status" value="1"/>
</dbReference>
<dbReference type="EMBL" id="JAWDIS010000002">
    <property type="protein sequence ID" value="MDU0368025.1"/>
    <property type="molecule type" value="Genomic_DNA"/>
</dbReference>
<dbReference type="RefSeq" id="WP_315995198.1">
    <property type="nucleotide sequence ID" value="NZ_JAWDIS010000002.1"/>
</dbReference>
<comment type="caution">
    <text evidence="1">The sequence shown here is derived from an EMBL/GenBank/DDBJ whole genome shotgun (WGS) entry which is preliminary data.</text>
</comment>
<name>A0ABU3T9T9_9MICO</name>
<dbReference type="InterPro" id="IPR020835">
    <property type="entry name" value="Catalase_sf"/>
</dbReference>
<evidence type="ECO:0008006" key="3">
    <source>
        <dbReference type="Google" id="ProtNLM"/>
    </source>
</evidence>
<sequence length="244" mass="26536">MTTTTGIPSVRRSPLARAIGSALSAAFGLLQRVRHPRPIHSRGVVLSGEMRWIPDAAPSGIAFIDDAPGSPVRVVARVSRSLGLPAPLPDIIGLALRIDVDGTACDLELASTGWNVPGRFLLLPHRRPERARLGTLLPYRGPRGPVVLIARTRRGRPPATDPRELPGHDDSAWTLTVAHATPAGPWHPFAVLELRRDADQDDHGLRFDTVRRPIPGARAYRWVSALRQPSYERVQPAEGAARTP</sequence>
<evidence type="ECO:0000313" key="1">
    <source>
        <dbReference type="EMBL" id="MDU0368025.1"/>
    </source>
</evidence>
<dbReference type="Proteomes" id="UP001263371">
    <property type="component" value="Unassembled WGS sequence"/>
</dbReference>
<keyword evidence="2" id="KW-1185">Reference proteome</keyword>